<evidence type="ECO:0000313" key="5">
    <source>
        <dbReference type="EMBL" id="CEK62590.1"/>
    </source>
</evidence>
<proteinExistence type="inferred from homology"/>
<feature type="compositionally biased region" description="Basic and acidic residues" evidence="4">
    <location>
        <begin position="47"/>
        <end position="69"/>
    </location>
</feature>
<feature type="non-terminal residue" evidence="5">
    <location>
        <position position="69"/>
    </location>
</feature>
<reference evidence="5" key="1">
    <citation type="submission" date="2014-12" db="EMBL/GenBank/DDBJ databases">
        <title>Insight into the proteome of Arion vulgaris.</title>
        <authorList>
            <person name="Aradska J."/>
            <person name="Bulat T."/>
            <person name="Smidak R."/>
            <person name="Sarate P."/>
            <person name="Gangsoo J."/>
            <person name="Sialana F."/>
            <person name="Bilban M."/>
            <person name="Lubec G."/>
        </authorList>
    </citation>
    <scope>NUCLEOTIDE SEQUENCE</scope>
    <source>
        <tissue evidence="5">Skin</tissue>
    </source>
</reference>
<dbReference type="GO" id="GO:0005509">
    <property type="term" value="F:calcium ion binding"/>
    <property type="evidence" value="ECO:0007669"/>
    <property type="project" value="InterPro"/>
</dbReference>
<dbReference type="InterPro" id="IPR018502">
    <property type="entry name" value="Annexin_repeat"/>
</dbReference>
<feature type="region of interest" description="Disordered" evidence="4">
    <location>
        <begin position="42"/>
        <end position="69"/>
    </location>
</feature>
<accession>A0A0B6Z4F8</accession>
<dbReference type="Pfam" id="PF00191">
    <property type="entry name" value="Annexin"/>
    <property type="match status" value="1"/>
</dbReference>
<evidence type="ECO:0000256" key="4">
    <source>
        <dbReference type="SAM" id="MobiDB-lite"/>
    </source>
</evidence>
<name>A0A0B6Z4F8_9EUPU</name>
<evidence type="ECO:0000256" key="1">
    <source>
        <dbReference type="ARBA" id="ARBA00007831"/>
    </source>
</evidence>
<keyword evidence="2" id="KW-0677">Repeat</keyword>
<dbReference type="SUPFAM" id="SSF47874">
    <property type="entry name" value="Annexin"/>
    <property type="match status" value="1"/>
</dbReference>
<dbReference type="InterPro" id="IPR037104">
    <property type="entry name" value="Annexin_sf"/>
</dbReference>
<feature type="non-terminal residue" evidence="5">
    <location>
        <position position="1"/>
    </location>
</feature>
<evidence type="ECO:0000256" key="2">
    <source>
        <dbReference type="ARBA" id="ARBA00022737"/>
    </source>
</evidence>
<protein>
    <submittedName>
        <fullName evidence="5">Uncharacterized protein</fullName>
    </submittedName>
</protein>
<feature type="region of interest" description="Disordered" evidence="4">
    <location>
        <begin position="1"/>
        <end position="24"/>
    </location>
</feature>
<dbReference type="EMBL" id="HACG01015725">
    <property type="protein sequence ID" value="CEK62590.1"/>
    <property type="molecule type" value="Transcribed_RNA"/>
</dbReference>
<comment type="similarity">
    <text evidence="1">Belongs to the annexin family.</text>
</comment>
<dbReference type="GO" id="GO:0005544">
    <property type="term" value="F:calcium-dependent phospholipid binding"/>
    <property type="evidence" value="ECO:0007669"/>
    <property type="project" value="InterPro"/>
</dbReference>
<evidence type="ECO:0000256" key="3">
    <source>
        <dbReference type="ARBA" id="ARBA00023216"/>
    </source>
</evidence>
<organism evidence="5">
    <name type="scientific">Arion vulgaris</name>
    <dbReference type="NCBI Taxonomy" id="1028688"/>
    <lineage>
        <taxon>Eukaryota</taxon>
        <taxon>Metazoa</taxon>
        <taxon>Spiralia</taxon>
        <taxon>Lophotrochozoa</taxon>
        <taxon>Mollusca</taxon>
        <taxon>Gastropoda</taxon>
        <taxon>Heterobranchia</taxon>
        <taxon>Euthyneura</taxon>
        <taxon>Panpulmonata</taxon>
        <taxon>Eupulmonata</taxon>
        <taxon>Stylommatophora</taxon>
        <taxon>Helicina</taxon>
        <taxon>Arionoidea</taxon>
        <taxon>Arionidae</taxon>
        <taxon>Arion</taxon>
    </lineage>
</organism>
<sequence length="69" mass="8003">AELSEIKKAYKKEHKKELKSALQKETSGDLRDFLLKQLDEENADNNMKVDQDKAEEDARTIHESLTNDK</sequence>
<dbReference type="Gene3D" id="1.10.220.10">
    <property type="entry name" value="Annexin"/>
    <property type="match status" value="1"/>
</dbReference>
<gene>
    <name evidence="5" type="primary">ORF45588</name>
</gene>
<dbReference type="AlphaFoldDB" id="A0A0B6Z4F8"/>
<keyword evidence="3" id="KW-0041">Annexin</keyword>
<dbReference type="PROSITE" id="PS51897">
    <property type="entry name" value="ANNEXIN_2"/>
    <property type="match status" value="1"/>
</dbReference>